<evidence type="ECO:0000313" key="3">
    <source>
        <dbReference type="Proteomes" id="UP000500870"/>
    </source>
</evidence>
<gene>
    <name evidence="1" type="ORF">FOB41_06560</name>
    <name evidence="2" type="ORF">FOB41_10100</name>
</gene>
<evidence type="ECO:0000313" key="1">
    <source>
        <dbReference type="EMBL" id="QIX20813.1"/>
    </source>
</evidence>
<protein>
    <submittedName>
        <fullName evidence="2">Uncharacterized protein</fullName>
    </submittedName>
</protein>
<organism evidence="2 3">
    <name type="scientific">Agrobacterium pusense</name>
    <dbReference type="NCBI Taxonomy" id="648995"/>
    <lineage>
        <taxon>Bacteria</taxon>
        <taxon>Pseudomonadati</taxon>
        <taxon>Pseudomonadota</taxon>
        <taxon>Alphaproteobacteria</taxon>
        <taxon>Hyphomicrobiales</taxon>
        <taxon>Rhizobiaceae</taxon>
        <taxon>Rhizobium/Agrobacterium group</taxon>
        <taxon>Agrobacterium</taxon>
    </lineage>
</organism>
<dbReference type="EMBL" id="CP050898">
    <property type="protein sequence ID" value="QIX21461.1"/>
    <property type="molecule type" value="Genomic_DNA"/>
</dbReference>
<name>A0A6H0ZNI8_9HYPH</name>
<reference evidence="2 3" key="1">
    <citation type="submission" date="2020-04" db="EMBL/GenBank/DDBJ databases">
        <title>FDA dAtabase for Regulatory Grade micrObial Sequences (FDA-ARGOS): Supporting development and validation of Infectious Disease Dx tests.</title>
        <authorList>
            <person name="Sciortino C."/>
            <person name="Tallon L."/>
            <person name="Sadzewicz L."/>
            <person name="Vavikolanu K."/>
            <person name="Mehta A."/>
            <person name="Aluvathingal J."/>
            <person name="Nadendla S."/>
            <person name="Nandy P."/>
            <person name="Geyer C."/>
            <person name="Yan Y."/>
            <person name="Sichtig H."/>
        </authorList>
    </citation>
    <scope>NUCLEOTIDE SEQUENCE [LARGE SCALE GENOMIC DNA]</scope>
    <source>
        <strain evidence="2 3">FDAARGOS_633</strain>
    </source>
</reference>
<sequence>MQSEESNTLVKLAKAVIEHAPEGGDAFWDIKFSDIEAALSAAEPQPAPSVAMKALEWKEGPDGSYMEVSESILGTYRVWEINGMSCVSLEGGPGRICGATIPDAKAAAQSDYEARILSALSAQVQDVAGWQLVPKEATNAMMDAWGTDRVKSGSFFSAYRAMLAAAPAKQEG</sequence>
<proteinExistence type="predicted"/>
<accession>A0A6H0ZNI8</accession>
<dbReference type="Proteomes" id="UP000500870">
    <property type="component" value="Chromosome 1"/>
</dbReference>
<dbReference type="RefSeq" id="WP_136882760.1">
    <property type="nucleotide sequence ID" value="NZ_CP050898.1"/>
</dbReference>
<dbReference type="AlphaFoldDB" id="A0A6H0ZNI8"/>
<evidence type="ECO:0000313" key="2">
    <source>
        <dbReference type="EMBL" id="QIX21461.1"/>
    </source>
</evidence>
<dbReference type="EMBL" id="CP050898">
    <property type="protein sequence ID" value="QIX20813.1"/>
    <property type="molecule type" value="Genomic_DNA"/>
</dbReference>